<feature type="non-terminal residue" evidence="1">
    <location>
        <position position="1"/>
    </location>
</feature>
<accession>A0AC60PW70</accession>
<comment type="caution">
    <text evidence="1">The sequence shown here is derived from an EMBL/GenBank/DDBJ whole genome shotgun (WGS) entry which is preliminary data.</text>
</comment>
<gene>
    <name evidence="1" type="ORF">HPB47_027298</name>
</gene>
<organism evidence="1 2">
    <name type="scientific">Ixodes persulcatus</name>
    <name type="common">Taiga tick</name>
    <dbReference type="NCBI Taxonomy" id="34615"/>
    <lineage>
        <taxon>Eukaryota</taxon>
        <taxon>Metazoa</taxon>
        <taxon>Ecdysozoa</taxon>
        <taxon>Arthropoda</taxon>
        <taxon>Chelicerata</taxon>
        <taxon>Arachnida</taxon>
        <taxon>Acari</taxon>
        <taxon>Parasitiformes</taxon>
        <taxon>Ixodida</taxon>
        <taxon>Ixodoidea</taxon>
        <taxon>Ixodidae</taxon>
        <taxon>Ixodinae</taxon>
        <taxon>Ixodes</taxon>
    </lineage>
</organism>
<keyword evidence="2" id="KW-1185">Reference proteome</keyword>
<evidence type="ECO:0000313" key="2">
    <source>
        <dbReference type="Proteomes" id="UP000805193"/>
    </source>
</evidence>
<reference evidence="1 2" key="1">
    <citation type="journal article" date="2020" name="Cell">
        <title>Large-Scale Comparative Analyses of Tick Genomes Elucidate Their Genetic Diversity and Vector Capacities.</title>
        <authorList>
            <consortium name="Tick Genome and Microbiome Consortium (TIGMIC)"/>
            <person name="Jia N."/>
            <person name="Wang J."/>
            <person name="Shi W."/>
            <person name="Du L."/>
            <person name="Sun Y."/>
            <person name="Zhan W."/>
            <person name="Jiang J.F."/>
            <person name="Wang Q."/>
            <person name="Zhang B."/>
            <person name="Ji P."/>
            <person name="Bell-Sakyi L."/>
            <person name="Cui X.M."/>
            <person name="Yuan T.T."/>
            <person name="Jiang B.G."/>
            <person name="Yang W.F."/>
            <person name="Lam T.T."/>
            <person name="Chang Q.C."/>
            <person name="Ding S.J."/>
            <person name="Wang X.J."/>
            <person name="Zhu J.G."/>
            <person name="Ruan X.D."/>
            <person name="Zhao L."/>
            <person name="Wei J.T."/>
            <person name="Ye R.Z."/>
            <person name="Que T.C."/>
            <person name="Du C.H."/>
            <person name="Zhou Y.H."/>
            <person name="Cheng J.X."/>
            <person name="Dai P.F."/>
            <person name="Guo W.B."/>
            <person name="Han X.H."/>
            <person name="Huang E.J."/>
            <person name="Li L.F."/>
            <person name="Wei W."/>
            <person name="Gao Y.C."/>
            <person name="Liu J.Z."/>
            <person name="Shao H.Z."/>
            <person name="Wang X."/>
            <person name="Wang C.C."/>
            <person name="Yang T.C."/>
            <person name="Huo Q.B."/>
            <person name="Li W."/>
            <person name="Chen H.Y."/>
            <person name="Chen S.E."/>
            <person name="Zhou L.G."/>
            <person name="Ni X.B."/>
            <person name="Tian J.H."/>
            <person name="Sheng Y."/>
            <person name="Liu T."/>
            <person name="Pan Y.S."/>
            <person name="Xia L.Y."/>
            <person name="Li J."/>
            <person name="Zhao F."/>
            <person name="Cao W.C."/>
        </authorList>
    </citation>
    <scope>NUCLEOTIDE SEQUENCE [LARGE SCALE GENOMIC DNA]</scope>
    <source>
        <strain evidence="1">Iper-2018</strain>
    </source>
</reference>
<dbReference type="Proteomes" id="UP000805193">
    <property type="component" value="Unassembled WGS sequence"/>
</dbReference>
<name>A0AC60PW70_IXOPE</name>
<evidence type="ECO:0000313" key="1">
    <source>
        <dbReference type="EMBL" id="KAG0425526.1"/>
    </source>
</evidence>
<protein>
    <submittedName>
        <fullName evidence="1">Uncharacterized protein</fullName>
    </submittedName>
</protein>
<dbReference type="EMBL" id="JABSTQ010009827">
    <property type="protein sequence ID" value="KAG0425526.1"/>
    <property type="molecule type" value="Genomic_DNA"/>
</dbReference>
<proteinExistence type="predicted"/>
<sequence length="235" mass="26598">YFNLHTIRIGEENHPLATHVADPANTSPGIIFNVSGYDTPENISRYLIDCNHDPAILLGRRMGKNNSVQIVFNSPEVPHWVSYHGAPYRCVLFKHKTEACNICWTIGHCVDVCPSPRTKKCPRRGRDYSPTDYDRDVKCAVCRGPHPTASPRCKKRFQEHPVIPRRQAQRPSRPRPQSRSWFKPRQAPQDEPPRRPAGQRPPKQVSWASVASGPPCGDARDNELAALRQEAQTLT</sequence>